<dbReference type="AlphaFoldDB" id="A0AAE0T8M5"/>
<name>A0AAE0T8M5_9BIVA</name>
<accession>A0AAE0T8M5</accession>
<evidence type="ECO:0000313" key="1">
    <source>
        <dbReference type="EMBL" id="KAK3605359.1"/>
    </source>
</evidence>
<dbReference type="Proteomes" id="UP001195483">
    <property type="component" value="Unassembled WGS sequence"/>
</dbReference>
<keyword evidence="2" id="KW-1185">Reference proteome</keyword>
<protein>
    <submittedName>
        <fullName evidence="1">Uncharacterized protein</fullName>
    </submittedName>
</protein>
<reference evidence="1" key="2">
    <citation type="journal article" date="2021" name="Genome Biol. Evol.">
        <title>Developing a high-quality reference genome for a parasitic bivalve with doubly uniparental inheritance (Bivalvia: Unionida).</title>
        <authorList>
            <person name="Smith C.H."/>
        </authorList>
    </citation>
    <scope>NUCLEOTIDE SEQUENCE</scope>
    <source>
        <strain evidence="1">CHS0354</strain>
        <tissue evidence="1">Mantle</tissue>
    </source>
</reference>
<reference evidence="1" key="3">
    <citation type="submission" date="2023-05" db="EMBL/GenBank/DDBJ databases">
        <authorList>
            <person name="Smith C.H."/>
        </authorList>
    </citation>
    <scope>NUCLEOTIDE SEQUENCE</scope>
    <source>
        <strain evidence="1">CHS0354</strain>
        <tissue evidence="1">Mantle</tissue>
    </source>
</reference>
<gene>
    <name evidence="1" type="ORF">CHS0354_040948</name>
</gene>
<comment type="caution">
    <text evidence="1">The sequence shown here is derived from an EMBL/GenBank/DDBJ whole genome shotgun (WGS) entry which is preliminary data.</text>
</comment>
<organism evidence="1 2">
    <name type="scientific">Potamilus streckersoni</name>
    <dbReference type="NCBI Taxonomy" id="2493646"/>
    <lineage>
        <taxon>Eukaryota</taxon>
        <taxon>Metazoa</taxon>
        <taxon>Spiralia</taxon>
        <taxon>Lophotrochozoa</taxon>
        <taxon>Mollusca</taxon>
        <taxon>Bivalvia</taxon>
        <taxon>Autobranchia</taxon>
        <taxon>Heteroconchia</taxon>
        <taxon>Palaeoheterodonta</taxon>
        <taxon>Unionida</taxon>
        <taxon>Unionoidea</taxon>
        <taxon>Unionidae</taxon>
        <taxon>Ambleminae</taxon>
        <taxon>Lampsilini</taxon>
        <taxon>Potamilus</taxon>
    </lineage>
</organism>
<reference evidence="1" key="1">
    <citation type="journal article" date="2021" name="Genome Biol. Evol.">
        <title>A High-Quality Reference Genome for a Parasitic Bivalve with Doubly Uniparental Inheritance (Bivalvia: Unionida).</title>
        <authorList>
            <person name="Smith C.H."/>
        </authorList>
    </citation>
    <scope>NUCLEOTIDE SEQUENCE</scope>
    <source>
        <strain evidence="1">CHS0354</strain>
    </source>
</reference>
<sequence>MPETDYHRNRKQTSREVLHNRITLDNVRDSISSVDSVEVPEFITDIKEEEIKPYSSKVVGLAFSAEEKGSAER</sequence>
<proteinExistence type="predicted"/>
<dbReference type="EMBL" id="JAEAOA010002343">
    <property type="protein sequence ID" value="KAK3605359.1"/>
    <property type="molecule type" value="Genomic_DNA"/>
</dbReference>
<evidence type="ECO:0000313" key="2">
    <source>
        <dbReference type="Proteomes" id="UP001195483"/>
    </source>
</evidence>